<feature type="region of interest" description="Disordered" evidence="1">
    <location>
        <begin position="1"/>
        <end position="157"/>
    </location>
</feature>
<organism evidence="2 3">
    <name type="scientific">Synaphobranchus kaupii</name>
    <name type="common">Kaup's arrowtooth eel</name>
    <dbReference type="NCBI Taxonomy" id="118154"/>
    <lineage>
        <taxon>Eukaryota</taxon>
        <taxon>Metazoa</taxon>
        <taxon>Chordata</taxon>
        <taxon>Craniata</taxon>
        <taxon>Vertebrata</taxon>
        <taxon>Euteleostomi</taxon>
        <taxon>Actinopterygii</taxon>
        <taxon>Neopterygii</taxon>
        <taxon>Teleostei</taxon>
        <taxon>Anguilliformes</taxon>
        <taxon>Synaphobranchidae</taxon>
        <taxon>Synaphobranchus</taxon>
    </lineage>
</organism>
<comment type="caution">
    <text evidence="2">The sequence shown here is derived from an EMBL/GenBank/DDBJ whole genome shotgun (WGS) entry which is preliminary data.</text>
</comment>
<keyword evidence="3" id="KW-1185">Reference proteome</keyword>
<evidence type="ECO:0000256" key="1">
    <source>
        <dbReference type="SAM" id="MobiDB-lite"/>
    </source>
</evidence>
<reference evidence="2" key="1">
    <citation type="journal article" date="2023" name="Science">
        <title>Genome structures resolve the early diversification of teleost fishes.</title>
        <authorList>
            <person name="Parey E."/>
            <person name="Louis A."/>
            <person name="Montfort J."/>
            <person name="Bouchez O."/>
            <person name="Roques C."/>
            <person name="Iampietro C."/>
            <person name="Lluch J."/>
            <person name="Castinel A."/>
            <person name="Donnadieu C."/>
            <person name="Desvignes T."/>
            <person name="Floi Bucao C."/>
            <person name="Jouanno E."/>
            <person name="Wen M."/>
            <person name="Mejri S."/>
            <person name="Dirks R."/>
            <person name="Jansen H."/>
            <person name="Henkel C."/>
            <person name="Chen W.J."/>
            <person name="Zahm M."/>
            <person name="Cabau C."/>
            <person name="Klopp C."/>
            <person name="Thompson A.W."/>
            <person name="Robinson-Rechavi M."/>
            <person name="Braasch I."/>
            <person name="Lecointre G."/>
            <person name="Bobe J."/>
            <person name="Postlethwait J.H."/>
            <person name="Berthelot C."/>
            <person name="Roest Crollius H."/>
            <person name="Guiguen Y."/>
        </authorList>
    </citation>
    <scope>NUCLEOTIDE SEQUENCE</scope>
    <source>
        <strain evidence="2">WJC10195</strain>
    </source>
</reference>
<dbReference type="Proteomes" id="UP001152622">
    <property type="component" value="Chromosome 16"/>
</dbReference>
<evidence type="ECO:0000313" key="2">
    <source>
        <dbReference type="EMBL" id="KAJ8340609.1"/>
    </source>
</evidence>
<evidence type="ECO:0000313" key="3">
    <source>
        <dbReference type="Proteomes" id="UP001152622"/>
    </source>
</evidence>
<accession>A0A9Q1EKM7</accession>
<name>A0A9Q1EKM7_SYNKA</name>
<feature type="compositionally biased region" description="Polar residues" evidence="1">
    <location>
        <begin position="42"/>
        <end position="57"/>
    </location>
</feature>
<gene>
    <name evidence="2" type="ORF">SKAU_G00352420</name>
</gene>
<proteinExistence type="predicted"/>
<dbReference type="EMBL" id="JAINUF010000016">
    <property type="protein sequence ID" value="KAJ8340609.1"/>
    <property type="molecule type" value="Genomic_DNA"/>
</dbReference>
<sequence>MGRDGLDGPDGQEPDRSGTRREGSAWPLTRLTGDSWGKGRPGQSQAEAGLETDQSVAQEVRATKVRNGREQARGPRAGASTEAAGEPWTVRGAADRNRWEQTPGTEVRVRRFSLGVQSLQPGGIRNSDGTGGSHGGRRVPWRGSCQGNRRQDKTRAE</sequence>
<dbReference type="AlphaFoldDB" id="A0A9Q1EKM7"/>
<protein>
    <submittedName>
        <fullName evidence="2">Uncharacterized protein</fullName>
    </submittedName>
</protein>
<feature type="compositionally biased region" description="Basic and acidic residues" evidence="1">
    <location>
        <begin position="13"/>
        <end position="23"/>
    </location>
</feature>